<proteinExistence type="predicted"/>
<sequence>MVEESERTVTAVSGANSLIEKIIEKLHFHDSSSDSSFDSHSDTEKPAINSVKEEVFRL</sequence>
<evidence type="ECO:0000313" key="2">
    <source>
        <dbReference type="EMBL" id="MCI29291.1"/>
    </source>
</evidence>
<comment type="caution">
    <text evidence="2">The sequence shown here is derived from an EMBL/GenBank/DDBJ whole genome shotgun (WGS) entry which is preliminary data.</text>
</comment>
<evidence type="ECO:0000313" key="3">
    <source>
        <dbReference type="Proteomes" id="UP000265520"/>
    </source>
</evidence>
<dbReference type="EMBL" id="LXQA010171505">
    <property type="protein sequence ID" value="MCI29291.1"/>
    <property type="molecule type" value="Genomic_DNA"/>
</dbReference>
<evidence type="ECO:0000256" key="1">
    <source>
        <dbReference type="SAM" id="MobiDB-lite"/>
    </source>
</evidence>
<accession>A0A392QY63</accession>
<dbReference type="Proteomes" id="UP000265520">
    <property type="component" value="Unassembled WGS sequence"/>
</dbReference>
<feature type="region of interest" description="Disordered" evidence="1">
    <location>
        <begin position="30"/>
        <end position="58"/>
    </location>
</feature>
<reference evidence="2 3" key="1">
    <citation type="journal article" date="2018" name="Front. Plant Sci.">
        <title>Red Clover (Trifolium pratense) and Zigzag Clover (T. medium) - A Picture of Genomic Similarities and Differences.</title>
        <authorList>
            <person name="Dluhosova J."/>
            <person name="Istvanek J."/>
            <person name="Nedelnik J."/>
            <person name="Repkova J."/>
        </authorList>
    </citation>
    <scope>NUCLEOTIDE SEQUENCE [LARGE SCALE GENOMIC DNA]</scope>
    <source>
        <strain evidence="3">cv. 10/8</strain>
        <tissue evidence="2">Leaf</tissue>
    </source>
</reference>
<name>A0A392QY63_9FABA</name>
<protein>
    <submittedName>
        <fullName evidence="2">Uncharacterized protein</fullName>
    </submittedName>
</protein>
<keyword evidence="3" id="KW-1185">Reference proteome</keyword>
<dbReference type="AlphaFoldDB" id="A0A392QY63"/>
<organism evidence="2 3">
    <name type="scientific">Trifolium medium</name>
    <dbReference type="NCBI Taxonomy" id="97028"/>
    <lineage>
        <taxon>Eukaryota</taxon>
        <taxon>Viridiplantae</taxon>
        <taxon>Streptophyta</taxon>
        <taxon>Embryophyta</taxon>
        <taxon>Tracheophyta</taxon>
        <taxon>Spermatophyta</taxon>
        <taxon>Magnoliopsida</taxon>
        <taxon>eudicotyledons</taxon>
        <taxon>Gunneridae</taxon>
        <taxon>Pentapetalae</taxon>
        <taxon>rosids</taxon>
        <taxon>fabids</taxon>
        <taxon>Fabales</taxon>
        <taxon>Fabaceae</taxon>
        <taxon>Papilionoideae</taxon>
        <taxon>50 kb inversion clade</taxon>
        <taxon>NPAAA clade</taxon>
        <taxon>Hologalegina</taxon>
        <taxon>IRL clade</taxon>
        <taxon>Trifolieae</taxon>
        <taxon>Trifolium</taxon>
    </lineage>
</organism>